<proteinExistence type="predicted"/>
<accession>A0A410T7L2</accession>
<organism evidence="1 2">
    <name type="scientific">Mycobacterium phage Henu3</name>
    <dbReference type="NCBI Taxonomy" id="2492961"/>
    <lineage>
        <taxon>Viruses</taxon>
        <taxon>Duplodnaviria</taxon>
        <taxon>Heunggongvirae</taxon>
        <taxon>Uroviricota</taxon>
        <taxon>Caudoviricetes</taxon>
        <taxon>Weiservirinae</taxon>
        <taxon>Fionnbharthvirus</taxon>
        <taxon>Fionnbharthvirus henu3</taxon>
    </lineage>
</organism>
<gene>
    <name evidence="1" type="ORF">Henu3_gp30</name>
</gene>
<sequence length="125" mass="12804">MALNFADGTPLPKKPARSLISILLIHSIYIACPVVSPPPGRWGLGAVVVVVDRLGTVTLVLDGLDPALAVRAVLAGAVVAAHASPPRNHSGRYKLANCIASAARSPNIAATISGGNESSLIRNLI</sequence>
<keyword evidence="2" id="KW-1185">Reference proteome</keyword>
<dbReference type="Proteomes" id="UP000290904">
    <property type="component" value="Segment"/>
</dbReference>
<name>A0A410T7L2_9CAUD</name>
<evidence type="ECO:0000313" key="1">
    <source>
        <dbReference type="EMBL" id="QAU04974.1"/>
    </source>
</evidence>
<evidence type="ECO:0000313" key="2">
    <source>
        <dbReference type="Proteomes" id="UP000290904"/>
    </source>
</evidence>
<protein>
    <submittedName>
        <fullName evidence="1">Uncharacterized protein</fullName>
    </submittedName>
</protein>
<dbReference type="EMBL" id="MK224497">
    <property type="protein sequence ID" value="QAU04974.1"/>
    <property type="molecule type" value="Genomic_DNA"/>
</dbReference>
<reference evidence="1 2" key="1">
    <citation type="submission" date="2018-11" db="EMBL/GenBank/DDBJ databases">
        <authorList>
            <person name="Teng T."/>
        </authorList>
    </citation>
    <scope>NUCLEOTIDE SEQUENCE [LARGE SCALE GENOMIC DNA]</scope>
</reference>